<evidence type="ECO:0008006" key="3">
    <source>
        <dbReference type="Google" id="ProtNLM"/>
    </source>
</evidence>
<gene>
    <name evidence="1" type="ORF">SAPINGB_P003061</name>
</gene>
<proteinExistence type="predicted"/>
<dbReference type="RefSeq" id="XP_031853670.1">
    <property type="nucleotide sequence ID" value="XM_031997779.1"/>
</dbReference>
<dbReference type="PANTHER" id="PTHR39214:SF1">
    <property type="entry name" value="MICROBODY (PEROXISOME) BIOGENESIS PROTEIN PEROXIN 8 (EUROFUNG)"/>
    <property type="match status" value="1"/>
</dbReference>
<protein>
    <recommendedName>
        <fullName evidence="3">Peroxisomal membrane protein PEX17</fullName>
    </recommendedName>
</protein>
<dbReference type="GeneID" id="43581879"/>
<evidence type="ECO:0000313" key="1">
    <source>
        <dbReference type="EMBL" id="VVT51331.1"/>
    </source>
</evidence>
<dbReference type="OrthoDB" id="2357318at2759"/>
<evidence type="ECO:0000313" key="2">
    <source>
        <dbReference type="Proteomes" id="UP000398389"/>
    </source>
</evidence>
<name>A0A5E8BJC2_9ASCO</name>
<dbReference type="InterPro" id="IPR055334">
    <property type="entry name" value="PEX8-like"/>
</dbReference>
<reference evidence="1 2" key="1">
    <citation type="submission" date="2019-09" db="EMBL/GenBank/DDBJ databases">
        <authorList>
            <person name="Brejova B."/>
        </authorList>
    </citation>
    <scope>NUCLEOTIDE SEQUENCE [LARGE SCALE GENOMIC DNA]</scope>
</reference>
<sequence>MSYYMSPESVAIQLENLVRILRDPKEHGIDVTKELIHSPHVFPFPDSSSSDSVDLFVVSFLVEGFEAAATRKASITDPTVTPQDWTNNIYKAVGNLKPEHQWRALPPLAGLIKAIYYQKLRLETQSQQKGRNRRDVGILADTSLVHDIQKSFISIINKTFEIYGNIFDSQFFENELQIPVVIYTLSVTLQFLSNSLKKKINYTLVLPYSVSFVYFSQKGLYGGKLLRTLTDKNNQSIAISLDRNPVFTKLSSLSILIQTAVQEINSANAFVACKALDVIYQFSHSLADEWQNSVSKQADNIFQADSTSWEFLKVCLFSVSLALEGYTKWILASVNKTEYYKNSINISSTIVQIFSNMYFIVAQISLTGFPTFDFVYFSAIDILLDPQFHYQEFSNIISRISVPILSMSNQQRNKMISNNLVYRGKVIYLLNLCEVLTPFLPTTTFPNKQVPLITLAGDIIPLTKKFLYPPPVSPDTPNLTLTYFQPILESAHSVMLAVITTPSQVYERINGNEITGILPTFLSFSKYESDDANTLTSLPQLVQKIIPEYFKTVNDLFVGVLSFHQFTLAITTLVKAVSPPSPIFSLDPQRAGWMIDFLIERSDEVGAGISLPTELGALRLHETGDKADTNQKSISSGLQAPPTIRAVILGSVIHALPYLDAQVLEKYLSLIWKRIDQTTKFSSIYSSSITQEQNYLEIDMFNMISRELDQQKATVGIKWWYQKSML</sequence>
<keyword evidence="2" id="KW-1185">Reference proteome</keyword>
<dbReference type="AlphaFoldDB" id="A0A5E8BJC2"/>
<dbReference type="Proteomes" id="UP000398389">
    <property type="component" value="Unassembled WGS sequence"/>
</dbReference>
<organism evidence="1 2">
    <name type="scientific">Magnusiomyces paraingens</name>
    <dbReference type="NCBI Taxonomy" id="2606893"/>
    <lineage>
        <taxon>Eukaryota</taxon>
        <taxon>Fungi</taxon>
        <taxon>Dikarya</taxon>
        <taxon>Ascomycota</taxon>
        <taxon>Saccharomycotina</taxon>
        <taxon>Dipodascomycetes</taxon>
        <taxon>Dipodascales</taxon>
        <taxon>Dipodascaceae</taxon>
        <taxon>Magnusiomyces</taxon>
    </lineage>
</organism>
<dbReference type="EMBL" id="CABVLU010000002">
    <property type="protein sequence ID" value="VVT51331.1"/>
    <property type="molecule type" value="Genomic_DNA"/>
</dbReference>
<dbReference type="PANTHER" id="PTHR39214">
    <property type="entry name" value="MICROBODY (PEROXISOME) BIOGENESIS PROTEIN PEROXIN 8 (EUROFUNG)"/>
    <property type="match status" value="1"/>
</dbReference>
<accession>A0A5E8BJC2</accession>